<feature type="region of interest" description="Disordered" evidence="1">
    <location>
        <begin position="125"/>
        <end position="151"/>
    </location>
</feature>
<evidence type="ECO:0000259" key="3">
    <source>
        <dbReference type="Pfam" id="PF03544"/>
    </source>
</evidence>
<evidence type="ECO:0000256" key="2">
    <source>
        <dbReference type="SAM" id="Phobius"/>
    </source>
</evidence>
<comment type="caution">
    <text evidence="4">The sequence shown here is derived from an EMBL/GenBank/DDBJ whole genome shotgun (WGS) entry which is preliminary data.</text>
</comment>
<dbReference type="Proteomes" id="UP000800984">
    <property type="component" value="Unassembled WGS sequence"/>
</dbReference>
<feature type="transmembrane region" description="Helical" evidence="2">
    <location>
        <begin position="38"/>
        <end position="59"/>
    </location>
</feature>
<dbReference type="RefSeq" id="WP_166077033.1">
    <property type="nucleotide sequence ID" value="NZ_JAAJBT010000003.1"/>
</dbReference>
<name>A0ABX0I444_9FLAO</name>
<reference evidence="4 5" key="1">
    <citation type="submission" date="2020-02" db="EMBL/GenBank/DDBJ databases">
        <authorList>
            <person name="Chen W.-M."/>
        </authorList>
    </citation>
    <scope>NUCLEOTIDE SEQUENCE [LARGE SCALE GENOMIC DNA]</scope>
    <source>
        <strain evidence="4 5">KDG-16</strain>
    </source>
</reference>
<proteinExistence type="predicted"/>
<dbReference type="InterPro" id="IPR051045">
    <property type="entry name" value="TonB-dependent_transducer"/>
</dbReference>
<gene>
    <name evidence="4" type="ORF">G4D72_07515</name>
</gene>
<keyword evidence="2" id="KW-0812">Transmembrane</keyword>
<dbReference type="Gene3D" id="3.30.1150.10">
    <property type="match status" value="1"/>
</dbReference>
<organism evidence="4 5">
    <name type="scientific">Flavobacterium difficile</name>
    <dbReference type="NCBI Taxonomy" id="2709659"/>
    <lineage>
        <taxon>Bacteria</taxon>
        <taxon>Pseudomonadati</taxon>
        <taxon>Bacteroidota</taxon>
        <taxon>Flavobacteriia</taxon>
        <taxon>Flavobacteriales</taxon>
        <taxon>Flavobacteriaceae</taxon>
        <taxon>Flavobacterium</taxon>
    </lineage>
</organism>
<protein>
    <recommendedName>
        <fullName evidence="3">TonB C-terminal domain-containing protein</fullName>
    </recommendedName>
</protein>
<feature type="domain" description="TonB C-terminal" evidence="3">
    <location>
        <begin position="201"/>
        <end position="264"/>
    </location>
</feature>
<dbReference type="PANTHER" id="PTHR33446:SF2">
    <property type="entry name" value="PROTEIN TONB"/>
    <property type="match status" value="1"/>
</dbReference>
<accession>A0ABX0I444</accession>
<dbReference type="InterPro" id="IPR037682">
    <property type="entry name" value="TonB_C"/>
</dbReference>
<keyword evidence="2" id="KW-0472">Membrane</keyword>
<dbReference type="Pfam" id="PF03544">
    <property type="entry name" value="TonB_C"/>
    <property type="match status" value="1"/>
</dbReference>
<keyword evidence="2" id="KW-1133">Transmembrane helix</keyword>
<evidence type="ECO:0000313" key="4">
    <source>
        <dbReference type="EMBL" id="NHM01956.1"/>
    </source>
</evidence>
<dbReference type="SUPFAM" id="SSF74653">
    <property type="entry name" value="TolA/TonB C-terminal domain"/>
    <property type="match status" value="1"/>
</dbReference>
<evidence type="ECO:0000256" key="1">
    <source>
        <dbReference type="SAM" id="MobiDB-lite"/>
    </source>
</evidence>
<dbReference type="PANTHER" id="PTHR33446">
    <property type="entry name" value="PROTEIN TONB-RELATED"/>
    <property type="match status" value="1"/>
</dbReference>
<evidence type="ECO:0000313" key="5">
    <source>
        <dbReference type="Proteomes" id="UP000800984"/>
    </source>
</evidence>
<keyword evidence="5" id="KW-1185">Reference proteome</keyword>
<sequence length="272" mass="29802">MSGNENLSDASLIDNIFEGRNKSYGAYELRTNSSKRTAVALVLSSIFFISLVFASYLAMKKKDKVEEKITKVALKKVKTPIKKEVKKILEEKKVEPIKKVKSVVDIVKNVPPVVVNKKTVENEIPPIDPNAKSGSETVKGDVNATPEKTGELAAEEQKGDDTDYNQIFTSVQVSAAPPGGMNAFRKQIANSFRLPEVDESTTGTIIAKFVVWDDGSIRDIVIVKETPPGLGLGKEATRILSKSPKWTPGVYNGRSVKQYYTLPISIQITGSE</sequence>
<dbReference type="EMBL" id="JAAJBT010000003">
    <property type="protein sequence ID" value="NHM01956.1"/>
    <property type="molecule type" value="Genomic_DNA"/>
</dbReference>